<proteinExistence type="predicted"/>
<evidence type="ECO:0000256" key="1">
    <source>
        <dbReference type="SAM" id="Coils"/>
    </source>
</evidence>
<feature type="coiled-coil region" evidence="1">
    <location>
        <begin position="760"/>
        <end position="787"/>
    </location>
</feature>
<dbReference type="KEGG" id="msj:MSSAC_2230"/>
<dbReference type="STRING" id="1434118.MSSAC_2230"/>
<sequence>MENNPPEEVLRNHRPLLLSMEAIGWLHMAGKAHPDFLRDKGGAKKYKEIQWYRKTEVPFDWNVILEWVQDDYSNLDFPSSLAKFITDHQGRNSGLLGLLQAAHGIVSGTEKNLPNNASEYLNQDTTHMWLSTAFGYPVRNLLSDPPDTLKKEGWKQLILSIHQCLSELENLGKSCASVEHWWAWRERAIGSEYFLRKAFTSTLAETRLPNNDVTLWDQSYVAAALFKSALAGALLDNNFPWKDKQLKQNTRWRILSVGFGFDHYEARSVRIVDLIGAKSAANNFLEKVRKFIEIDLALGSMLYKDDSIAVFSFPGLSIDDSSGLADMKAHKLCQYIQKEVDSYAEELNLENPPHCILSFSSRSLLKLSQQLDDTRKALAIPVSRSWSIRQGIGSNGHVCPVCKVRFNNDPTDKQKRCSVCNKRRSRRLMEWMNGKKTSDTIWLSEVADKNDRLAVITLSLDLENWLNGTHIDSLRSQSAYEWNHHNKKFQCNLKENAYTYLQNHVEKHLDDSENNFEMNSDDILKFLHIGFQQEKNWKDFFEKIVEDRAFSPEWENLSNEERAKWITHQVLRKYASSGRIYRFQRQTEEFFNEVLMAFREIVSSDRNRWRTKRLIFKSKSGQWKDQQTYSGRWKDAPVSLLYRDQSSDFITICNMERLLKDGHQKEILCDKKIELKDDDSREITPFEVMSVLDKTGELGVYHPIIPLEVNPRRFRVVVPLNKATECIKIAIEMWHAQFSRVEDRMPLRIGVVSFPRMMPYQAVIESVRNLEHELEKRKQELWQVIDRDLRDGIVSLLIRSSNGEESLRTIPVKLPDGRLDVFYTYFAVEDSEIRFPKDFQSPEGIIYRHVLDLRPKDLIYITPAVVGTVFMESAANRFDNIPIYNLDDWQKIIDLWHLLKRVSPSQTALLSVWARIREHRKSWQSPDGALADDAKETWLFFVRSIFSDRFNIEPESLEYLVRVVDKGLFDLCMDWHVRVLKMKIEESDMCE</sequence>
<keyword evidence="1" id="KW-0175">Coiled coil</keyword>
<dbReference type="InterPro" id="IPR014055">
    <property type="entry name" value="CRISPR-assoc_prot_Csx11"/>
</dbReference>
<reference evidence="2 3" key="1">
    <citation type="submission" date="2014-07" db="EMBL/GenBank/DDBJ databases">
        <title>Methanogenic archaea and the global carbon cycle.</title>
        <authorList>
            <person name="Henriksen J.R."/>
            <person name="Luke J."/>
            <person name="Reinhart S."/>
            <person name="Benedict M.N."/>
            <person name="Youngblut N.D."/>
            <person name="Metcalf M.E."/>
            <person name="Whitaker R.J."/>
            <person name="Metcalf W.W."/>
        </authorList>
    </citation>
    <scope>NUCLEOTIDE SEQUENCE [LARGE SCALE GENOMIC DNA]</scope>
    <source>
        <strain evidence="2 3">C2J</strain>
    </source>
</reference>
<dbReference type="NCBIfam" id="TIGR02682">
    <property type="entry name" value="cas_csx11"/>
    <property type="match status" value="1"/>
</dbReference>
<name>A0A0E3PMS4_9EURY</name>
<dbReference type="EMBL" id="CP009508">
    <property type="protein sequence ID" value="AKB36820.1"/>
    <property type="molecule type" value="Genomic_DNA"/>
</dbReference>
<evidence type="ECO:0000313" key="2">
    <source>
        <dbReference type="EMBL" id="AKB36820.1"/>
    </source>
</evidence>
<accession>A0A0E3PMS4</accession>
<dbReference type="Proteomes" id="UP000033123">
    <property type="component" value="Chromosome"/>
</dbReference>
<dbReference type="GeneID" id="24871848"/>
<evidence type="ECO:0000313" key="3">
    <source>
        <dbReference type="Proteomes" id="UP000033123"/>
    </source>
</evidence>
<dbReference type="PATRIC" id="fig|1434118.4.peg.2859"/>
<dbReference type="AlphaFoldDB" id="A0A0E3PMS4"/>
<protein>
    <submittedName>
        <fullName evidence="2">CRISPR-associated protein Csx11</fullName>
    </submittedName>
</protein>
<organism evidence="2 3">
    <name type="scientific">Methanosarcina siciliae C2J</name>
    <dbReference type="NCBI Taxonomy" id="1434118"/>
    <lineage>
        <taxon>Archaea</taxon>
        <taxon>Methanobacteriati</taxon>
        <taxon>Methanobacteriota</taxon>
        <taxon>Stenosarchaea group</taxon>
        <taxon>Methanomicrobia</taxon>
        <taxon>Methanosarcinales</taxon>
        <taxon>Methanosarcinaceae</taxon>
        <taxon>Methanosarcina</taxon>
    </lineage>
</organism>
<gene>
    <name evidence="2" type="ORF">MSSAC_2230</name>
</gene>
<dbReference type="RefSeq" id="WP_048182733.1">
    <property type="nucleotide sequence ID" value="NZ_CP009508.1"/>
</dbReference>
<dbReference type="HOGENOM" id="CLU_007515_0_0_2"/>